<protein>
    <submittedName>
        <fullName evidence="2">C-type cytochrome</fullName>
    </submittedName>
</protein>
<accession>A0ABM8HYF2</accession>
<dbReference type="InterPro" id="IPR036280">
    <property type="entry name" value="Multihaem_cyt_sf"/>
</dbReference>
<name>A0ABM8HYF2_9BACT</name>
<evidence type="ECO:0000256" key="1">
    <source>
        <dbReference type="SAM" id="SignalP"/>
    </source>
</evidence>
<dbReference type="Proteomes" id="UP001319827">
    <property type="component" value="Chromosome"/>
</dbReference>
<organism evidence="2 3">
    <name type="scientific">Desulfuromonas versatilis</name>
    <dbReference type="NCBI Taxonomy" id="2802975"/>
    <lineage>
        <taxon>Bacteria</taxon>
        <taxon>Pseudomonadati</taxon>
        <taxon>Thermodesulfobacteriota</taxon>
        <taxon>Desulfuromonadia</taxon>
        <taxon>Desulfuromonadales</taxon>
        <taxon>Desulfuromonadaceae</taxon>
        <taxon>Desulfuromonas</taxon>
    </lineage>
</organism>
<dbReference type="SUPFAM" id="SSF48695">
    <property type="entry name" value="Multiheme cytochromes"/>
    <property type="match status" value="1"/>
</dbReference>
<proteinExistence type="predicted"/>
<sequence>MSKMAKKIILGIVTLLVAAGAAHALGPQKVANTPHNLSSNPPDPWYQYESNESQICIFCHTPHGGTLDGPLWNKDLTDPAFAGTPFTHYSSATLQAAGVADANRAVNKESLLCLACHDGSISVYEIINVNRLNPTGTPENESGMIADGLIVSMGSSPGPKVGDSRNDSGTLNGFTHDLSDDHPISLSYTLVQGNLTDTQLNDVTYVEGLPGDRPRFFGGDKRVECASCHDPHVDYDAFGAGTGDNQYTPFLVMSNANSQMCLACHVK</sequence>
<dbReference type="EMBL" id="AP024355">
    <property type="protein sequence ID" value="BCR05570.1"/>
    <property type="molecule type" value="Genomic_DNA"/>
</dbReference>
<gene>
    <name evidence="2" type="primary">omcP</name>
    <name evidence="2" type="ORF">DESUT3_26390</name>
</gene>
<feature type="chain" id="PRO_5045429528" evidence="1">
    <location>
        <begin position="25"/>
        <end position="267"/>
    </location>
</feature>
<keyword evidence="1" id="KW-0732">Signal</keyword>
<evidence type="ECO:0000313" key="3">
    <source>
        <dbReference type="Proteomes" id="UP001319827"/>
    </source>
</evidence>
<evidence type="ECO:0000313" key="2">
    <source>
        <dbReference type="EMBL" id="BCR05570.1"/>
    </source>
</evidence>
<reference evidence="2 3" key="2">
    <citation type="journal article" date="2021" name="Int. J. Syst. Evol. Microbiol.">
        <title>Isolation and Polyphasic Characterization of Desulfuromonas versatilis sp. Nov., an Electrogenic Bacteria Capable of Versatile Metabolism Isolated from a Graphene Oxide-Reducing Enrichment Culture.</title>
        <authorList>
            <person name="Xie L."/>
            <person name="Yoshida N."/>
            <person name="Ishii S."/>
            <person name="Meng L."/>
        </authorList>
    </citation>
    <scope>NUCLEOTIDE SEQUENCE [LARGE SCALE GENOMIC DNA]</scope>
    <source>
        <strain evidence="2 3">NIT-T3</strain>
    </source>
</reference>
<reference evidence="2 3" key="1">
    <citation type="journal article" date="2016" name="C (Basel)">
        <title>Selective Growth of and Electricity Production by Marine Exoelectrogenic Bacteria in Self-Aggregated Hydrogel of Microbially Reduced Graphene Oxide.</title>
        <authorList>
            <person name="Yoshida N."/>
            <person name="Goto Y."/>
            <person name="Miyata Y."/>
        </authorList>
    </citation>
    <scope>NUCLEOTIDE SEQUENCE [LARGE SCALE GENOMIC DNA]</scope>
    <source>
        <strain evidence="2 3">NIT-T3</strain>
    </source>
</reference>
<keyword evidence="3" id="KW-1185">Reference proteome</keyword>
<dbReference type="RefSeq" id="WP_221248987.1">
    <property type="nucleotide sequence ID" value="NZ_AP024355.1"/>
</dbReference>
<feature type="signal peptide" evidence="1">
    <location>
        <begin position="1"/>
        <end position="24"/>
    </location>
</feature>